<evidence type="ECO:0000256" key="4">
    <source>
        <dbReference type="SAM" id="MobiDB-lite"/>
    </source>
</evidence>
<comment type="similarity">
    <text evidence="1">Belongs to the TBCD family.</text>
</comment>
<dbReference type="GO" id="GO:0007023">
    <property type="term" value="P:post-chaperonin tubulin folding pathway"/>
    <property type="evidence" value="ECO:0007669"/>
    <property type="project" value="InterPro"/>
</dbReference>
<dbReference type="Pfam" id="PF23579">
    <property type="entry name" value="ARM_TBCD"/>
    <property type="match status" value="1"/>
</dbReference>
<feature type="domain" description="Tubulin-folding cofactor D ARM repeats" evidence="6">
    <location>
        <begin position="268"/>
        <end position="364"/>
    </location>
</feature>
<dbReference type="GO" id="GO:0007021">
    <property type="term" value="P:tubulin complex assembly"/>
    <property type="evidence" value="ECO:0007669"/>
    <property type="project" value="InterPro"/>
</dbReference>
<dbReference type="WBParaSite" id="jg12894">
    <property type="protein sequence ID" value="jg12894"/>
    <property type="gene ID" value="jg12894"/>
</dbReference>
<keyword evidence="7" id="KW-1185">Reference proteome</keyword>
<dbReference type="InterPro" id="IPR058033">
    <property type="entry name" value="ARM_TBCD_2nd"/>
</dbReference>
<evidence type="ECO:0000259" key="5">
    <source>
        <dbReference type="Pfam" id="PF12612"/>
    </source>
</evidence>
<proteinExistence type="inferred from homology"/>
<evidence type="ECO:0000313" key="7">
    <source>
        <dbReference type="Proteomes" id="UP000887574"/>
    </source>
</evidence>
<organism evidence="7 8">
    <name type="scientific">Ditylenchus dipsaci</name>
    <dbReference type="NCBI Taxonomy" id="166011"/>
    <lineage>
        <taxon>Eukaryota</taxon>
        <taxon>Metazoa</taxon>
        <taxon>Ecdysozoa</taxon>
        <taxon>Nematoda</taxon>
        <taxon>Chromadorea</taxon>
        <taxon>Rhabditida</taxon>
        <taxon>Tylenchina</taxon>
        <taxon>Tylenchomorpha</taxon>
        <taxon>Sphaerularioidea</taxon>
        <taxon>Anguinidae</taxon>
        <taxon>Anguininae</taxon>
        <taxon>Ditylenchus</taxon>
    </lineage>
</organism>
<dbReference type="PANTHER" id="PTHR12658:SF0">
    <property type="entry name" value="TUBULIN-SPECIFIC CHAPERONE D"/>
    <property type="match status" value="1"/>
</dbReference>
<dbReference type="InterPro" id="IPR011989">
    <property type="entry name" value="ARM-like"/>
</dbReference>
<feature type="region of interest" description="Disordered" evidence="4">
    <location>
        <begin position="311"/>
        <end position="331"/>
    </location>
</feature>
<dbReference type="GO" id="GO:0048487">
    <property type="term" value="F:beta-tubulin binding"/>
    <property type="evidence" value="ECO:0007669"/>
    <property type="project" value="InterPro"/>
</dbReference>
<dbReference type="GO" id="GO:0005096">
    <property type="term" value="F:GTPase activator activity"/>
    <property type="evidence" value="ECO:0007669"/>
    <property type="project" value="InterPro"/>
</dbReference>
<evidence type="ECO:0000256" key="2">
    <source>
        <dbReference type="ARBA" id="ARBA00015003"/>
    </source>
</evidence>
<dbReference type="Proteomes" id="UP000887574">
    <property type="component" value="Unplaced"/>
</dbReference>
<dbReference type="GO" id="GO:0070830">
    <property type="term" value="P:bicellular tight junction assembly"/>
    <property type="evidence" value="ECO:0007669"/>
    <property type="project" value="TreeGrafter"/>
</dbReference>
<feature type="domain" description="Tubulin-folding cofactor D ARM repeats" evidence="6">
    <location>
        <begin position="386"/>
        <end position="486"/>
    </location>
</feature>
<dbReference type="Pfam" id="PF25767">
    <property type="entry name" value="ARM_TBCD_2nd"/>
    <property type="match status" value="2"/>
</dbReference>
<dbReference type="AlphaFoldDB" id="A0A915CUZ3"/>
<feature type="compositionally biased region" description="Basic and acidic residues" evidence="4">
    <location>
        <begin position="311"/>
        <end position="325"/>
    </location>
</feature>
<reference evidence="8" key="1">
    <citation type="submission" date="2022-11" db="UniProtKB">
        <authorList>
            <consortium name="WormBaseParasite"/>
        </authorList>
    </citation>
    <scope>IDENTIFICATION</scope>
</reference>
<feature type="domain" description="Tubulin-folding cofactor D C-terminal" evidence="5">
    <location>
        <begin position="766"/>
        <end position="929"/>
    </location>
</feature>
<dbReference type="GO" id="GO:0034333">
    <property type="term" value="P:adherens junction assembly"/>
    <property type="evidence" value="ECO:0007669"/>
    <property type="project" value="TreeGrafter"/>
</dbReference>
<dbReference type="GO" id="GO:0016328">
    <property type="term" value="C:lateral plasma membrane"/>
    <property type="evidence" value="ECO:0007669"/>
    <property type="project" value="TreeGrafter"/>
</dbReference>
<name>A0A915CUZ3_9BILA</name>
<dbReference type="InterPro" id="IPR033162">
    <property type="entry name" value="TBCD"/>
</dbReference>
<dbReference type="InterPro" id="IPR016024">
    <property type="entry name" value="ARM-type_fold"/>
</dbReference>
<sequence length="1047" mass="119516">MDVIGCTPIQLEKGHVKEMRHLIQNLTLAAETSATNERNLERFEKLVMLYSDEPQLLDPILREAVDSLLPFISWPNDSKTLFSILSLAALSRLRVVTRTRGYKVMIRMLPHEVTHLNHILLCLEYYAQKASQPCCTGDGDRRTIFMLTVWLLIICKNPFSLAKFDSSSGQEKPIAERIVDCMSTLQNHNIPQGELKVVSTLPRISEYFEVLRKFDSETDGGSVLITNLRILISLFKWGKRKEMRPYGLELLRSVSSQVLSMDCMNIEVRNLVTKLLQRVALVLLKPRLASWRYKCGFRSLEESLKGRREIEMDDQRNGKAEKHEEDAEENSGEIPYNEIETIISEVLLRINDRDNIVRWTAAKGKWLPQSFPPVLSLQWLGHLAWGCLAIAELCRRGCLLPDQVPQVVAVLSKALLFEQSHIGFSVSMNVRDAACYICWAFARAYEAKVLKQHLKSLAGELVCLALFDREVNIRRAASAAFQENVEEMTVSQKLAVRVAEYKDYRIPMLNHLLEHKILHWDESVRELAADSLQQLVSFDVEYTKHTILPNYVLVSTIVMPRRAWYPADSGTVCCPNSTYGFSAERLPRHPGQSGERQEQEIAQLCRQCIYCPHALLQSPQRFELLIQRIFNKYFHGIEQTNQDELQRCAKMPSEYTTETTGASTLLKVIIVRLLKVVYDKSTPKWVFARVSALETITTLLIDRAEPNFDWMEVVQSCIYLADDYTCTVNGDIGRFGRRAAILALGKLLRPAISSEASLAQPTVDLAIGKILQRCCEPIDDLRHTACSTMTDLLELCLLPIQEREDEHPGHHQEDFSDVDWKHSRGFMKLVRLLDSKLYKQYALEGLILSAGSVSEWMSQSALLAIVHHLRPIKKDVEKMEIFLEDVLTIFYRLKQRSDPACVLQLLNCLLIERVFAVYEKSPDDWPVFVQLNHEVLKVAVNKGRPKIKSMAIQVVGCLLQVDPKSQVFKKCLSLIISMLDSPYSALREVAMEQLFEALSGLIDETIYSSVDQETAIQLLRETPWTNTNESDVITKARDQLHELLLPE</sequence>
<dbReference type="Gene3D" id="1.25.10.10">
    <property type="entry name" value="Leucine-rich Repeat Variant"/>
    <property type="match status" value="2"/>
</dbReference>
<evidence type="ECO:0000313" key="8">
    <source>
        <dbReference type="WBParaSite" id="jg12894"/>
    </source>
</evidence>
<accession>A0A915CUZ3</accession>
<dbReference type="Pfam" id="PF12612">
    <property type="entry name" value="TFCD_C"/>
    <property type="match status" value="1"/>
</dbReference>
<dbReference type="GO" id="GO:0000226">
    <property type="term" value="P:microtubule cytoskeleton organization"/>
    <property type="evidence" value="ECO:0007669"/>
    <property type="project" value="TreeGrafter"/>
</dbReference>
<dbReference type="InterPro" id="IPR022577">
    <property type="entry name" value="TBCD_C"/>
</dbReference>
<keyword evidence="3" id="KW-0143">Chaperone</keyword>
<evidence type="ECO:0000256" key="3">
    <source>
        <dbReference type="ARBA" id="ARBA00023186"/>
    </source>
</evidence>
<protein>
    <recommendedName>
        <fullName evidence="2">Tubulin-specific chaperone D</fullName>
    </recommendedName>
</protein>
<dbReference type="PANTHER" id="PTHR12658">
    <property type="entry name" value="BETA-TUBULIN COFACTOR D"/>
    <property type="match status" value="1"/>
</dbReference>
<evidence type="ECO:0000256" key="1">
    <source>
        <dbReference type="ARBA" id="ARBA00006853"/>
    </source>
</evidence>
<dbReference type="SUPFAM" id="SSF48371">
    <property type="entry name" value="ARM repeat"/>
    <property type="match status" value="1"/>
</dbReference>
<evidence type="ECO:0000259" key="6">
    <source>
        <dbReference type="Pfam" id="PF25767"/>
    </source>
</evidence>